<evidence type="ECO:0000313" key="1">
    <source>
        <dbReference type="EMBL" id="GAH16795.1"/>
    </source>
</evidence>
<dbReference type="AlphaFoldDB" id="X1E8T2"/>
<sequence>DTFISPSHELAVLTRSEISNPKSLALQPSTESYIDTSQWTEIIYEPSTVEVGKGLLEQKYDSGLTLLSTADQNPSKFTVNEVIGSIDDPWIVYGKNRATQGTLLAWPDSPLRHEFQQFDD</sequence>
<gene>
    <name evidence="1" type="ORF">S01H4_55001</name>
</gene>
<reference evidence="1" key="1">
    <citation type="journal article" date="2014" name="Front. Microbiol.">
        <title>High frequency of phylogenetically diverse reductive dehalogenase-homologous genes in deep subseafloor sedimentary metagenomes.</title>
        <authorList>
            <person name="Kawai M."/>
            <person name="Futagami T."/>
            <person name="Toyoda A."/>
            <person name="Takaki Y."/>
            <person name="Nishi S."/>
            <person name="Hori S."/>
            <person name="Arai W."/>
            <person name="Tsubouchi T."/>
            <person name="Morono Y."/>
            <person name="Uchiyama I."/>
            <person name="Ito T."/>
            <person name="Fujiyama A."/>
            <person name="Inagaki F."/>
            <person name="Takami H."/>
        </authorList>
    </citation>
    <scope>NUCLEOTIDE SEQUENCE</scope>
    <source>
        <strain evidence="1">Expedition CK06-06</strain>
    </source>
</reference>
<feature type="non-terminal residue" evidence="1">
    <location>
        <position position="1"/>
    </location>
</feature>
<organism evidence="1">
    <name type="scientific">marine sediment metagenome</name>
    <dbReference type="NCBI Taxonomy" id="412755"/>
    <lineage>
        <taxon>unclassified sequences</taxon>
        <taxon>metagenomes</taxon>
        <taxon>ecological metagenomes</taxon>
    </lineage>
</organism>
<proteinExistence type="predicted"/>
<protein>
    <submittedName>
        <fullName evidence="1">Uncharacterized protein</fullName>
    </submittedName>
</protein>
<dbReference type="EMBL" id="BART01031702">
    <property type="protein sequence ID" value="GAH16795.1"/>
    <property type="molecule type" value="Genomic_DNA"/>
</dbReference>
<comment type="caution">
    <text evidence="1">The sequence shown here is derived from an EMBL/GenBank/DDBJ whole genome shotgun (WGS) entry which is preliminary data.</text>
</comment>
<accession>X1E8T2</accession>
<name>X1E8T2_9ZZZZ</name>